<keyword evidence="1" id="KW-0285">Flavoprotein</keyword>
<dbReference type="AlphaFoldDB" id="A0A9P6VI74"/>
<dbReference type="SUPFAM" id="SSF63380">
    <property type="entry name" value="Riboflavin synthase domain-like"/>
    <property type="match status" value="1"/>
</dbReference>
<dbReference type="GO" id="GO:0050660">
    <property type="term" value="F:flavin adenine dinucleotide binding"/>
    <property type="evidence" value="ECO:0007669"/>
    <property type="project" value="TreeGrafter"/>
</dbReference>
<gene>
    <name evidence="3" type="ORF">D0Z07_5694</name>
</gene>
<feature type="region of interest" description="Disordered" evidence="2">
    <location>
        <begin position="311"/>
        <end position="339"/>
    </location>
</feature>
<dbReference type="PANTHER" id="PTHR19384">
    <property type="entry name" value="NITRIC OXIDE SYNTHASE-RELATED"/>
    <property type="match status" value="1"/>
</dbReference>
<dbReference type="InterPro" id="IPR023173">
    <property type="entry name" value="NADPH_Cyt_P450_Rdtase_alpha"/>
</dbReference>
<dbReference type="GO" id="GO:0003958">
    <property type="term" value="F:NADPH-hemoprotein reductase activity"/>
    <property type="evidence" value="ECO:0007669"/>
    <property type="project" value="TreeGrafter"/>
</dbReference>
<dbReference type="GO" id="GO:0010181">
    <property type="term" value="F:FMN binding"/>
    <property type="evidence" value="ECO:0007669"/>
    <property type="project" value="TreeGrafter"/>
</dbReference>
<dbReference type="Gene3D" id="3.40.50.80">
    <property type="entry name" value="Nucleotide-binding domain of ferredoxin-NADP reductase (FNR) module"/>
    <property type="match status" value="1"/>
</dbReference>
<evidence type="ECO:0000313" key="4">
    <source>
        <dbReference type="Proteomes" id="UP000785200"/>
    </source>
</evidence>
<organism evidence="3 4">
    <name type="scientific">Hyphodiscus hymeniophilus</name>
    <dbReference type="NCBI Taxonomy" id="353542"/>
    <lineage>
        <taxon>Eukaryota</taxon>
        <taxon>Fungi</taxon>
        <taxon>Dikarya</taxon>
        <taxon>Ascomycota</taxon>
        <taxon>Pezizomycotina</taxon>
        <taxon>Leotiomycetes</taxon>
        <taxon>Helotiales</taxon>
        <taxon>Hyphodiscaceae</taxon>
        <taxon>Hyphodiscus</taxon>
    </lineage>
</organism>
<dbReference type="EMBL" id="VNKQ01000011">
    <property type="protein sequence ID" value="KAG0648169.1"/>
    <property type="molecule type" value="Genomic_DNA"/>
</dbReference>
<protein>
    <submittedName>
        <fullName evidence="3">NADPH-cytochrome P450 reductase</fullName>
    </submittedName>
</protein>
<comment type="caution">
    <text evidence="3">The sequence shown here is derived from an EMBL/GenBank/DDBJ whole genome shotgun (WGS) entry which is preliminary data.</text>
</comment>
<dbReference type="GO" id="GO:0005829">
    <property type="term" value="C:cytosol"/>
    <property type="evidence" value="ECO:0007669"/>
    <property type="project" value="TreeGrafter"/>
</dbReference>
<name>A0A9P6VI74_9HELO</name>
<dbReference type="InterPro" id="IPR017938">
    <property type="entry name" value="Riboflavin_synthase-like_b-brl"/>
</dbReference>
<dbReference type="Gene3D" id="2.40.30.10">
    <property type="entry name" value="Translation factors"/>
    <property type="match status" value="1"/>
</dbReference>
<dbReference type="InterPro" id="IPR039261">
    <property type="entry name" value="FNR_nucleotide-bd"/>
</dbReference>
<dbReference type="Gene3D" id="1.20.990.10">
    <property type="entry name" value="NADPH-cytochrome p450 Reductase, Chain A, domain 3"/>
    <property type="match status" value="1"/>
</dbReference>
<evidence type="ECO:0000313" key="3">
    <source>
        <dbReference type="EMBL" id="KAG0648169.1"/>
    </source>
</evidence>
<dbReference type="PANTHER" id="PTHR19384:SF127">
    <property type="entry name" value="BIFUNCTIONAL CYTOCHROME P450_NADPH--P450 REDUCTASE"/>
    <property type="match status" value="1"/>
</dbReference>
<sequence length="542" mass="60744">MDFRFNFSYKDKIHASVDAMVGFLAKSGARASRPALMNSLMKGKEKTLRADTDYMDSLCEELPQEPAAPAAKDTDLCTDQLPEGQPVIIITASYEGQPPDNAARLLNGCRISVRKHWKMFNMRSLDADISKQSSSGPQDTHKPMFDFEVCPLIQTSTLRQDVEIAAVVETSELTAHGEPSKYHLEIQLPEHMTYECGDYLVFLPMNSNELVGRIMTRFGIEQDSTMVVRGQKLGALPLDIPLLVQDVLQSCVELSDPASKKACTVPSFLNLMLIQTDHPSLRELDHRCLDHLQTRVHGLQQRNLRERNLRQTHQCPRAPRATPFHSLPVQRVPSKPNTNPRPPLFHGLLSSRFTNQKLQSPTASSPGPLFPDTAVCRHHWTYLSTLQPGDEIQVSVRPSAKALFKLPLSTDTPLLILAPALLFVGCRSQTRDRLYAAEFDAWQAQGVVDVRYAFSRESQNSKGCAYVQERLIMNQEDVAGLWAARWRVYVCGSGGFVKEVSNVAKGIVREKRFQLGEVFSEQALETFFEKQMTGRTATDVFG</sequence>
<evidence type="ECO:0000256" key="1">
    <source>
        <dbReference type="ARBA" id="ARBA00022630"/>
    </source>
</evidence>
<proteinExistence type="predicted"/>
<dbReference type="OrthoDB" id="1470350at2759"/>
<keyword evidence="4" id="KW-1185">Reference proteome</keyword>
<accession>A0A9P6VI74</accession>
<reference evidence="3" key="1">
    <citation type="submission" date="2019-07" db="EMBL/GenBank/DDBJ databases">
        <title>Hyphodiscus hymeniophilus genome sequencing and assembly.</title>
        <authorList>
            <person name="Kramer G."/>
            <person name="Nodwell J."/>
        </authorList>
    </citation>
    <scope>NUCLEOTIDE SEQUENCE</scope>
    <source>
        <strain evidence="3">ATCC 34498</strain>
    </source>
</reference>
<dbReference type="SUPFAM" id="SSF52343">
    <property type="entry name" value="Ferredoxin reductase-like, C-terminal NADP-linked domain"/>
    <property type="match status" value="1"/>
</dbReference>
<dbReference type="Proteomes" id="UP000785200">
    <property type="component" value="Unassembled WGS sequence"/>
</dbReference>
<evidence type="ECO:0000256" key="2">
    <source>
        <dbReference type="SAM" id="MobiDB-lite"/>
    </source>
</evidence>